<feature type="region of interest" description="Disordered" evidence="1">
    <location>
        <begin position="77"/>
        <end position="102"/>
    </location>
</feature>
<dbReference type="KEGG" id="bman:114248847"/>
<organism evidence="2 3">
    <name type="scientific">Bombyx mandarina</name>
    <name type="common">Wild silk moth</name>
    <name type="synonym">Wild silkworm</name>
    <dbReference type="NCBI Taxonomy" id="7092"/>
    <lineage>
        <taxon>Eukaryota</taxon>
        <taxon>Metazoa</taxon>
        <taxon>Ecdysozoa</taxon>
        <taxon>Arthropoda</taxon>
        <taxon>Hexapoda</taxon>
        <taxon>Insecta</taxon>
        <taxon>Pterygota</taxon>
        <taxon>Neoptera</taxon>
        <taxon>Endopterygota</taxon>
        <taxon>Lepidoptera</taxon>
        <taxon>Glossata</taxon>
        <taxon>Ditrysia</taxon>
        <taxon>Bombycoidea</taxon>
        <taxon>Bombycidae</taxon>
        <taxon>Bombycinae</taxon>
        <taxon>Bombyx</taxon>
    </lineage>
</organism>
<dbReference type="AlphaFoldDB" id="A0A6J2K6Y7"/>
<keyword evidence="2" id="KW-1185">Reference proteome</keyword>
<gene>
    <name evidence="3" type="primary">LOC114248847</name>
</gene>
<evidence type="ECO:0000313" key="2">
    <source>
        <dbReference type="Proteomes" id="UP000504629"/>
    </source>
</evidence>
<dbReference type="RefSeq" id="XP_028038061.1">
    <property type="nucleotide sequence ID" value="XM_028182260.1"/>
</dbReference>
<dbReference type="Proteomes" id="UP000504629">
    <property type="component" value="Unplaced"/>
</dbReference>
<protein>
    <submittedName>
        <fullName evidence="3">Uncharacterized protein LOC114248847</fullName>
    </submittedName>
</protein>
<accession>A0A6J2K6Y7</accession>
<sequence length="184" mass="21245">MMFGRQLNCIFSNIRPDKRRIIQYLQVKKYIRTTSSSYRPSDEIYIKIRNDKIWEPTVITSRKHKYSCIVSTPGGLDKRRHADHIRPRVSSTSETPRNERVHSSMLPATASPDIRNIRMETTISERLTISKNSAAVTSQSPTNVPISLNSPSQHRSYTPHLFRSPLLCHLLHVELIDVYRHPAV</sequence>
<evidence type="ECO:0000256" key="1">
    <source>
        <dbReference type="SAM" id="MobiDB-lite"/>
    </source>
</evidence>
<proteinExistence type="predicted"/>
<reference evidence="3" key="1">
    <citation type="submission" date="2025-08" db="UniProtKB">
        <authorList>
            <consortium name="RefSeq"/>
        </authorList>
    </citation>
    <scope>IDENTIFICATION</scope>
    <source>
        <tissue evidence="3">Silk gland</tissue>
    </source>
</reference>
<name>A0A6J2K6Y7_BOMMA</name>
<dbReference type="GeneID" id="114248847"/>
<dbReference type="OrthoDB" id="10058156at2759"/>
<evidence type="ECO:0000313" key="3">
    <source>
        <dbReference type="RefSeq" id="XP_028038061.1"/>
    </source>
</evidence>